<organism evidence="2 3">
    <name type="scientific">Tanacetum coccineum</name>
    <dbReference type="NCBI Taxonomy" id="301880"/>
    <lineage>
        <taxon>Eukaryota</taxon>
        <taxon>Viridiplantae</taxon>
        <taxon>Streptophyta</taxon>
        <taxon>Embryophyta</taxon>
        <taxon>Tracheophyta</taxon>
        <taxon>Spermatophyta</taxon>
        <taxon>Magnoliopsida</taxon>
        <taxon>eudicotyledons</taxon>
        <taxon>Gunneridae</taxon>
        <taxon>Pentapetalae</taxon>
        <taxon>asterids</taxon>
        <taxon>campanulids</taxon>
        <taxon>Asterales</taxon>
        <taxon>Asteraceae</taxon>
        <taxon>Asteroideae</taxon>
        <taxon>Anthemideae</taxon>
        <taxon>Anthemidinae</taxon>
        <taxon>Tanacetum</taxon>
    </lineage>
</organism>
<evidence type="ECO:0000313" key="2">
    <source>
        <dbReference type="EMBL" id="GJS54151.1"/>
    </source>
</evidence>
<dbReference type="Proteomes" id="UP001151760">
    <property type="component" value="Unassembled WGS sequence"/>
</dbReference>
<sequence length="282" mass="32320">MALKRTSNIVSESKYVIEILERAHMLNCNPFKSRVATKSKIGADGNCVEDLSVMILQTASIRNLLRASCAATLVYSDNVSVVHLSSNRQTRFEIDVHFVGDLVSTELRSSLSVRPPTAPSGGFFAGRRVDVRGVDIHNQSQFFAGRRVDSPTCVNFLRWYDSPMCQRSVQIIPGLLRSRNELEEIVAMVEEKRRKLLKFLIISWVVFGFYVYCTIFVHLEELMQMQREAQQANELSNLRRQRQLLASVNYRRAIIEELEHLPRNLVTYKTREHLKHSNGCFG</sequence>
<reference evidence="2" key="1">
    <citation type="journal article" date="2022" name="Int. J. Mol. Sci.">
        <title>Draft Genome of Tanacetum Coccineum: Genomic Comparison of Closely Related Tanacetum-Family Plants.</title>
        <authorList>
            <person name="Yamashiro T."/>
            <person name="Shiraishi A."/>
            <person name="Nakayama K."/>
            <person name="Satake H."/>
        </authorList>
    </citation>
    <scope>NUCLEOTIDE SEQUENCE</scope>
</reference>
<keyword evidence="1" id="KW-0472">Membrane</keyword>
<evidence type="ECO:0000256" key="1">
    <source>
        <dbReference type="SAM" id="Phobius"/>
    </source>
</evidence>
<protein>
    <recommendedName>
        <fullName evidence="4">Zinc finger, GRF-type</fullName>
    </recommendedName>
</protein>
<comment type="caution">
    <text evidence="2">The sequence shown here is derived from an EMBL/GenBank/DDBJ whole genome shotgun (WGS) entry which is preliminary data.</text>
</comment>
<keyword evidence="1" id="KW-1133">Transmembrane helix</keyword>
<proteinExistence type="predicted"/>
<keyword evidence="3" id="KW-1185">Reference proteome</keyword>
<evidence type="ECO:0008006" key="4">
    <source>
        <dbReference type="Google" id="ProtNLM"/>
    </source>
</evidence>
<accession>A0ABQ4WNG3</accession>
<reference evidence="2" key="2">
    <citation type="submission" date="2022-01" db="EMBL/GenBank/DDBJ databases">
        <authorList>
            <person name="Yamashiro T."/>
            <person name="Shiraishi A."/>
            <person name="Satake H."/>
            <person name="Nakayama K."/>
        </authorList>
    </citation>
    <scope>NUCLEOTIDE SEQUENCE</scope>
</reference>
<keyword evidence="1" id="KW-0812">Transmembrane</keyword>
<name>A0ABQ4WNG3_9ASTR</name>
<gene>
    <name evidence="2" type="ORF">Tco_0627513</name>
</gene>
<feature type="transmembrane region" description="Helical" evidence="1">
    <location>
        <begin position="196"/>
        <end position="219"/>
    </location>
</feature>
<dbReference type="EMBL" id="BQNB010008776">
    <property type="protein sequence ID" value="GJS54151.1"/>
    <property type="molecule type" value="Genomic_DNA"/>
</dbReference>
<evidence type="ECO:0000313" key="3">
    <source>
        <dbReference type="Proteomes" id="UP001151760"/>
    </source>
</evidence>